<organism evidence="3 4">
    <name type="scientific">Natronococcus jeotgali DSM 18795</name>
    <dbReference type="NCBI Taxonomy" id="1227498"/>
    <lineage>
        <taxon>Archaea</taxon>
        <taxon>Methanobacteriati</taxon>
        <taxon>Methanobacteriota</taxon>
        <taxon>Stenosarchaea group</taxon>
        <taxon>Halobacteria</taxon>
        <taxon>Halobacteriales</taxon>
        <taxon>Natrialbaceae</taxon>
        <taxon>Natronococcus</taxon>
    </lineage>
</organism>
<proteinExistence type="predicted"/>
<gene>
    <name evidence="3" type="ORF">C492_10930</name>
</gene>
<dbReference type="PATRIC" id="fig|1227498.3.peg.2135"/>
<sequence>MAADSWSTTTSEVYQQIEQALAANSQFAVATIVDVEGTAYRRPGAKMVIESDGTSHGGITAGCLHDPLQKDANAVLESGSSTIVTYDLTNDDTWGLGLGCNGVIDVLIEPVDDSWQQVVDARANREACSLVTAIESDDPSIPVGARAVINERGSRANDRRIRERTPLPNSVIADIEADARTCATEGSTDRISVSTEAGEIVLVVDGIEPSQRLVVFGSQPDVHPVVRFAARVGLEVTVVTARGGRADDEMFPTADRVLAAHPSNLSDAGIDGRTSVLIMSHNFVDDRLALEAALDTEAPYIGLMGPRKRFEQLQSDLEEEGVELSKRDHERIATPVGLDLGSDAPVEIALSVVSEIIAVSNGRDGRRLVGQAGPIHDRQSVTSQ</sequence>
<dbReference type="PANTHER" id="PTHR30388">
    <property type="entry name" value="ALDEHYDE OXIDOREDUCTASE MOLYBDENUM COFACTOR ASSEMBLY PROTEIN"/>
    <property type="match status" value="1"/>
</dbReference>
<protein>
    <submittedName>
        <fullName evidence="3">Xanthine and Co dehydrogenase maturation factor</fullName>
    </submittedName>
</protein>
<dbReference type="STRING" id="1227498.C492_10930"/>
<evidence type="ECO:0000259" key="2">
    <source>
        <dbReference type="Pfam" id="PF13478"/>
    </source>
</evidence>
<dbReference type="Pfam" id="PF02625">
    <property type="entry name" value="XdhC_CoxI"/>
    <property type="match status" value="1"/>
</dbReference>
<comment type="caution">
    <text evidence="3">The sequence shown here is derived from an EMBL/GenBank/DDBJ whole genome shotgun (WGS) entry which is preliminary data.</text>
</comment>
<dbReference type="Gene3D" id="3.40.50.720">
    <property type="entry name" value="NAD(P)-binding Rossmann-like Domain"/>
    <property type="match status" value="1"/>
</dbReference>
<name>L9XG10_9EURY</name>
<dbReference type="Pfam" id="PF13478">
    <property type="entry name" value="XdhC_C"/>
    <property type="match status" value="1"/>
</dbReference>
<dbReference type="OrthoDB" id="33067at2157"/>
<dbReference type="PANTHER" id="PTHR30388:SF6">
    <property type="entry name" value="XANTHINE DEHYDROGENASE SUBUNIT A-RELATED"/>
    <property type="match status" value="1"/>
</dbReference>
<dbReference type="AlphaFoldDB" id="L9XG10"/>
<accession>L9XG10</accession>
<dbReference type="Proteomes" id="UP000011531">
    <property type="component" value="Unassembled WGS sequence"/>
</dbReference>
<dbReference type="InterPro" id="IPR003777">
    <property type="entry name" value="XdhC_CoxI"/>
</dbReference>
<feature type="domain" description="XdhC Rossmann" evidence="2">
    <location>
        <begin position="213"/>
        <end position="356"/>
    </location>
</feature>
<dbReference type="InterPro" id="IPR027051">
    <property type="entry name" value="XdhC_Rossmann_dom"/>
</dbReference>
<dbReference type="EMBL" id="AOIA01000101">
    <property type="protein sequence ID" value="ELY59613.1"/>
    <property type="molecule type" value="Genomic_DNA"/>
</dbReference>
<evidence type="ECO:0000313" key="4">
    <source>
        <dbReference type="Proteomes" id="UP000011531"/>
    </source>
</evidence>
<evidence type="ECO:0000259" key="1">
    <source>
        <dbReference type="Pfam" id="PF02625"/>
    </source>
</evidence>
<keyword evidence="4" id="KW-1185">Reference proteome</keyword>
<evidence type="ECO:0000313" key="3">
    <source>
        <dbReference type="EMBL" id="ELY59613.1"/>
    </source>
</evidence>
<feature type="domain" description="XdhC- CoxI" evidence="1">
    <location>
        <begin position="21"/>
        <end position="87"/>
    </location>
</feature>
<reference evidence="3 4" key="1">
    <citation type="journal article" date="2014" name="PLoS Genet.">
        <title>Phylogenetically driven sequencing of extremely halophilic archaea reveals strategies for static and dynamic osmo-response.</title>
        <authorList>
            <person name="Becker E.A."/>
            <person name="Seitzer P.M."/>
            <person name="Tritt A."/>
            <person name="Larsen D."/>
            <person name="Krusor M."/>
            <person name="Yao A.I."/>
            <person name="Wu D."/>
            <person name="Madern D."/>
            <person name="Eisen J.A."/>
            <person name="Darling A.E."/>
            <person name="Facciotti M.T."/>
        </authorList>
    </citation>
    <scope>NUCLEOTIDE SEQUENCE [LARGE SCALE GENOMIC DNA]</scope>
    <source>
        <strain evidence="3 4">DSM 18795</strain>
    </source>
</reference>
<dbReference type="InterPro" id="IPR052698">
    <property type="entry name" value="MoCofactor_Util/Proc"/>
</dbReference>
<dbReference type="RefSeq" id="WP_008423269.1">
    <property type="nucleotide sequence ID" value="NZ_AOIA01000101.1"/>
</dbReference>